<comment type="caution">
    <text evidence="2">The sequence shown here is derived from an EMBL/GenBank/DDBJ whole genome shotgun (WGS) entry which is preliminary data.</text>
</comment>
<dbReference type="PATRIC" id="fig|1280952.3.peg.1043"/>
<dbReference type="Pfam" id="PF22741">
    <property type="entry name" value="PTP-NADK"/>
    <property type="match status" value="1"/>
</dbReference>
<keyword evidence="3" id="KW-1185">Reference proteome</keyword>
<evidence type="ECO:0000313" key="3">
    <source>
        <dbReference type="Proteomes" id="UP000024816"/>
    </source>
</evidence>
<evidence type="ECO:0000313" key="2">
    <source>
        <dbReference type="EMBL" id="KCZ89634.1"/>
    </source>
</evidence>
<reference evidence="2 3" key="1">
    <citation type="journal article" date="2014" name="Antonie Van Leeuwenhoek">
        <title>Hyphomonas beringensis sp. nov. and Hyphomonas chukchiensis sp. nov., isolated from surface seawater of the Bering Sea and Chukchi Sea.</title>
        <authorList>
            <person name="Li C."/>
            <person name="Lai Q."/>
            <person name="Li G."/>
            <person name="Dong C."/>
            <person name="Wang J."/>
            <person name="Liao Y."/>
            <person name="Shao Z."/>
        </authorList>
    </citation>
    <scope>NUCLEOTIDE SEQUENCE [LARGE SCALE GENOMIC DNA]</scope>
    <source>
        <strain evidence="2 3">VP2</strain>
    </source>
</reference>
<dbReference type="eggNOG" id="COG2365">
    <property type="taxonomic scope" value="Bacteria"/>
</dbReference>
<dbReference type="SUPFAM" id="SSF52799">
    <property type="entry name" value="(Phosphotyrosine protein) phosphatases II"/>
    <property type="match status" value="1"/>
</dbReference>
<dbReference type="STRING" id="1280952.HJA_05262"/>
<dbReference type="InterPro" id="IPR055214">
    <property type="entry name" value="PTP-NADK"/>
</dbReference>
<sequence length="239" mass="27851">MVKLTPKAKRKKRKHIAADLSTREGRARARREMVWQDHGFLRAIYQNLHQISPDMYRSNQPSPAKVMKYARELGLRTILNLRGESTKGYYLLEKEACEQAGITLIDFQVFSRDTPTREAIFAARDLFETIEYPALMHCKSGADRAGLMSVLYMLLKEKVPFHQATEQLSLKYLHVKHGKTGMLDAFFQAYADFNAGLPEEEWKPFLDWIAEDYDRMQVKEDFLREFGKGIQVDKILQRE</sequence>
<dbReference type="Gene3D" id="3.90.190.10">
    <property type="entry name" value="Protein tyrosine phosphatase superfamily"/>
    <property type="match status" value="1"/>
</dbReference>
<name>A0A059FG75_9PROT</name>
<gene>
    <name evidence="2" type="ORF">HJA_05262</name>
</gene>
<dbReference type="OrthoDB" id="9814896at2"/>
<feature type="domain" description="DSP-PTPase phosphatase fused to NAD+ Kinase" evidence="1">
    <location>
        <begin position="55"/>
        <end position="167"/>
    </location>
</feature>
<dbReference type="RefSeq" id="WP_051597393.1">
    <property type="nucleotide sequence ID" value="NZ_ARYJ01000003.1"/>
</dbReference>
<evidence type="ECO:0000259" key="1">
    <source>
        <dbReference type="Pfam" id="PF22741"/>
    </source>
</evidence>
<organism evidence="2 3">
    <name type="scientific">Hyphomonas jannaschiana VP2</name>
    <dbReference type="NCBI Taxonomy" id="1280952"/>
    <lineage>
        <taxon>Bacteria</taxon>
        <taxon>Pseudomonadati</taxon>
        <taxon>Pseudomonadota</taxon>
        <taxon>Alphaproteobacteria</taxon>
        <taxon>Hyphomonadales</taxon>
        <taxon>Hyphomonadaceae</taxon>
        <taxon>Hyphomonas</taxon>
    </lineage>
</organism>
<dbReference type="AlphaFoldDB" id="A0A059FG75"/>
<dbReference type="Proteomes" id="UP000024816">
    <property type="component" value="Unassembled WGS sequence"/>
</dbReference>
<dbReference type="EMBL" id="ARYJ01000003">
    <property type="protein sequence ID" value="KCZ89634.1"/>
    <property type="molecule type" value="Genomic_DNA"/>
</dbReference>
<dbReference type="InterPro" id="IPR029021">
    <property type="entry name" value="Prot-tyrosine_phosphatase-like"/>
</dbReference>
<proteinExistence type="predicted"/>
<protein>
    <recommendedName>
        <fullName evidence="1">DSP-PTPase phosphatase fused to NAD+ Kinase domain-containing protein</fullName>
    </recommendedName>
</protein>
<accession>A0A059FG75</accession>